<reference evidence="3" key="1">
    <citation type="journal article" date="2021" name="Sci. Adv.">
        <title>The American lobster genome reveals insights on longevity, neural, and immune adaptations.</title>
        <authorList>
            <person name="Polinski J.M."/>
            <person name="Zimin A.V."/>
            <person name="Clark K.F."/>
            <person name="Kohn A.B."/>
            <person name="Sadowski N."/>
            <person name="Timp W."/>
            <person name="Ptitsyn A."/>
            <person name="Khanna P."/>
            <person name="Romanova D.Y."/>
            <person name="Williams P."/>
            <person name="Greenwood S.J."/>
            <person name="Moroz L.L."/>
            <person name="Walt D.R."/>
            <person name="Bodnar A.G."/>
        </authorList>
    </citation>
    <scope>NUCLEOTIDE SEQUENCE</scope>
    <source>
        <strain evidence="3">GMGI-L3</strain>
    </source>
</reference>
<dbReference type="AlphaFoldDB" id="A0A8J5N5T6"/>
<evidence type="ECO:0000313" key="4">
    <source>
        <dbReference type="Proteomes" id="UP000747542"/>
    </source>
</evidence>
<feature type="signal peptide" evidence="2">
    <location>
        <begin position="1"/>
        <end position="17"/>
    </location>
</feature>
<keyword evidence="4" id="KW-1185">Reference proteome</keyword>
<keyword evidence="2" id="KW-0732">Signal</keyword>
<dbReference type="EMBL" id="JAHLQT010007950">
    <property type="protein sequence ID" value="KAG7174051.1"/>
    <property type="molecule type" value="Genomic_DNA"/>
</dbReference>
<feature type="chain" id="PRO_5035281804" evidence="2">
    <location>
        <begin position="18"/>
        <end position="255"/>
    </location>
</feature>
<accession>A0A8J5N5T6</accession>
<keyword evidence="1" id="KW-0812">Transmembrane</keyword>
<evidence type="ECO:0000256" key="1">
    <source>
        <dbReference type="SAM" id="Phobius"/>
    </source>
</evidence>
<evidence type="ECO:0000256" key="2">
    <source>
        <dbReference type="SAM" id="SignalP"/>
    </source>
</evidence>
<feature type="transmembrane region" description="Helical" evidence="1">
    <location>
        <begin position="160"/>
        <end position="183"/>
    </location>
</feature>
<name>A0A8J5N5T6_HOMAM</name>
<organism evidence="3 4">
    <name type="scientific">Homarus americanus</name>
    <name type="common">American lobster</name>
    <dbReference type="NCBI Taxonomy" id="6706"/>
    <lineage>
        <taxon>Eukaryota</taxon>
        <taxon>Metazoa</taxon>
        <taxon>Ecdysozoa</taxon>
        <taxon>Arthropoda</taxon>
        <taxon>Crustacea</taxon>
        <taxon>Multicrustacea</taxon>
        <taxon>Malacostraca</taxon>
        <taxon>Eumalacostraca</taxon>
        <taxon>Eucarida</taxon>
        <taxon>Decapoda</taxon>
        <taxon>Pleocyemata</taxon>
        <taxon>Astacidea</taxon>
        <taxon>Nephropoidea</taxon>
        <taxon>Nephropidae</taxon>
        <taxon>Homarus</taxon>
    </lineage>
</organism>
<gene>
    <name evidence="3" type="ORF">Hamer_G017769</name>
</gene>
<keyword evidence="1" id="KW-0472">Membrane</keyword>
<evidence type="ECO:0000313" key="3">
    <source>
        <dbReference type="EMBL" id="KAG7174051.1"/>
    </source>
</evidence>
<dbReference type="Proteomes" id="UP000747542">
    <property type="component" value="Unassembled WGS sequence"/>
</dbReference>
<comment type="caution">
    <text evidence="3">The sequence shown here is derived from an EMBL/GenBank/DDBJ whole genome shotgun (WGS) entry which is preliminary data.</text>
</comment>
<keyword evidence="1" id="KW-1133">Transmembrane helix</keyword>
<proteinExistence type="predicted"/>
<sequence length="255" mass="29413">MFVLLLMVMSRSLLVSTMDSEDYCESLGQHSEVTIYNQIKDDDFYLWYKVAAEDTQINMTVYRHLKDNLVVLLPQKTGPFKSSNTEYFIRIRLYYDMDRERSFVTSKNFAWDVSGRATITKVMVESNASVEWIKCLNHYSFPSLSSYNPGDSPAFNKSTVLLVVLSVLLLLALVTAAYFCYLWRTKTKGRDVLNQVNLDVTSRTRPLNDDDEHLYEDWNDDVISPRSHTSRNSLYVSADEQTATVSAIKTEEQLE</sequence>
<protein>
    <submittedName>
        <fullName evidence="3">Uncharacterized protein</fullName>
    </submittedName>
</protein>